<keyword evidence="1" id="KW-0812">Transmembrane</keyword>
<comment type="caution">
    <text evidence="2">The sequence shown here is derived from an EMBL/GenBank/DDBJ whole genome shotgun (WGS) entry which is preliminary data.</text>
</comment>
<keyword evidence="1" id="KW-0472">Membrane</keyword>
<accession>A0A816EB48</accession>
<feature type="non-terminal residue" evidence="2">
    <location>
        <position position="53"/>
    </location>
</feature>
<organism evidence="2 4">
    <name type="scientific">Didymodactylos carnosus</name>
    <dbReference type="NCBI Taxonomy" id="1234261"/>
    <lineage>
        <taxon>Eukaryota</taxon>
        <taxon>Metazoa</taxon>
        <taxon>Spiralia</taxon>
        <taxon>Gnathifera</taxon>
        <taxon>Rotifera</taxon>
        <taxon>Eurotatoria</taxon>
        <taxon>Bdelloidea</taxon>
        <taxon>Philodinida</taxon>
        <taxon>Philodinidae</taxon>
        <taxon>Didymodactylos</taxon>
    </lineage>
</organism>
<evidence type="ECO:0000313" key="2">
    <source>
        <dbReference type="EMBL" id="CAF1646629.1"/>
    </source>
</evidence>
<dbReference type="AlphaFoldDB" id="A0A816EB48"/>
<proteinExistence type="predicted"/>
<keyword evidence="1" id="KW-1133">Transmembrane helix</keyword>
<dbReference type="Proteomes" id="UP000681722">
    <property type="component" value="Unassembled WGS sequence"/>
</dbReference>
<feature type="transmembrane region" description="Helical" evidence="1">
    <location>
        <begin position="16"/>
        <end position="40"/>
    </location>
</feature>
<evidence type="ECO:0000313" key="4">
    <source>
        <dbReference type="Proteomes" id="UP000663829"/>
    </source>
</evidence>
<gene>
    <name evidence="2" type="ORF">GPM918_LOCUS45263</name>
    <name evidence="3" type="ORF">SRO942_LOCUS47613</name>
</gene>
<reference evidence="2" key="1">
    <citation type="submission" date="2021-02" db="EMBL/GenBank/DDBJ databases">
        <authorList>
            <person name="Nowell W R."/>
        </authorList>
    </citation>
    <scope>NUCLEOTIDE SEQUENCE</scope>
</reference>
<dbReference type="Proteomes" id="UP000663829">
    <property type="component" value="Unassembled WGS sequence"/>
</dbReference>
<evidence type="ECO:0000256" key="1">
    <source>
        <dbReference type="SAM" id="Phobius"/>
    </source>
</evidence>
<dbReference type="EMBL" id="CAJOBC010119382">
    <property type="protein sequence ID" value="CAF4566985.1"/>
    <property type="molecule type" value="Genomic_DNA"/>
</dbReference>
<sequence length="53" mass="6481">MFGLLWWHNIPFDLELFAIAFVLFQTLRFTLLWAFPEAFLSSQQYRISQKRIE</sequence>
<name>A0A816EB48_9BILA</name>
<evidence type="ECO:0000313" key="3">
    <source>
        <dbReference type="EMBL" id="CAF4566985.1"/>
    </source>
</evidence>
<dbReference type="EMBL" id="CAJNOQ010049571">
    <property type="protein sequence ID" value="CAF1646629.1"/>
    <property type="molecule type" value="Genomic_DNA"/>
</dbReference>
<protein>
    <submittedName>
        <fullName evidence="2">Uncharacterized protein</fullName>
    </submittedName>
</protein>
<keyword evidence="4" id="KW-1185">Reference proteome</keyword>